<dbReference type="Proteomes" id="UP000324222">
    <property type="component" value="Unassembled WGS sequence"/>
</dbReference>
<gene>
    <name evidence="1" type="ORF">E2C01_097458</name>
</gene>
<reference evidence="1 2" key="1">
    <citation type="submission" date="2019-05" db="EMBL/GenBank/DDBJ databases">
        <title>Another draft genome of Portunus trituberculatus and its Hox gene families provides insights of decapod evolution.</title>
        <authorList>
            <person name="Jeong J.-H."/>
            <person name="Song I."/>
            <person name="Kim S."/>
            <person name="Choi T."/>
            <person name="Kim D."/>
            <person name="Ryu S."/>
            <person name="Kim W."/>
        </authorList>
    </citation>
    <scope>NUCLEOTIDE SEQUENCE [LARGE SCALE GENOMIC DNA]</scope>
    <source>
        <tissue evidence="1">Muscle</tissue>
    </source>
</reference>
<dbReference type="EMBL" id="VSRR010129072">
    <property type="protein sequence ID" value="MPD01909.1"/>
    <property type="molecule type" value="Genomic_DNA"/>
</dbReference>
<organism evidence="1 2">
    <name type="scientific">Portunus trituberculatus</name>
    <name type="common">Swimming crab</name>
    <name type="synonym">Neptunus trituberculatus</name>
    <dbReference type="NCBI Taxonomy" id="210409"/>
    <lineage>
        <taxon>Eukaryota</taxon>
        <taxon>Metazoa</taxon>
        <taxon>Ecdysozoa</taxon>
        <taxon>Arthropoda</taxon>
        <taxon>Crustacea</taxon>
        <taxon>Multicrustacea</taxon>
        <taxon>Malacostraca</taxon>
        <taxon>Eumalacostraca</taxon>
        <taxon>Eucarida</taxon>
        <taxon>Decapoda</taxon>
        <taxon>Pleocyemata</taxon>
        <taxon>Brachyura</taxon>
        <taxon>Eubrachyura</taxon>
        <taxon>Portunoidea</taxon>
        <taxon>Portunidae</taxon>
        <taxon>Portuninae</taxon>
        <taxon>Portunus</taxon>
    </lineage>
</organism>
<keyword evidence="2" id="KW-1185">Reference proteome</keyword>
<evidence type="ECO:0000313" key="1">
    <source>
        <dbReference type="EMBL" id="MPD01909.1"/>
    </source>
</evidence>
<protein>
    <submittedName>
        <fullName evidence="1">Uncharacterized protein</fullName>
    </submittedName>
</protein>
<dbReference type="AlphaFoldDB" id="A0A5B7K9Z6"/>
<name>A0A5B7K9Z6_PORTR</name>
<comment type="caution">
    <text evidence="1">The sequence shown here is derived from an EMBL/GenBank/DDBJ whole genome shotgun (WGS) entry which is preliminary data.</text>
</comment>
<evidence type="ECO:0000313" key="2">
    <source>
        <dbReference type="Proteomes" id="UP000324222"/>
    </source>
</evidence>
<proteinExistence type="predicted"/>
<accession>A0A5B7K9Z6</accession>
<sequence>MSSGAAPYWGLKGKEDMQKAPLITSGPPSVHFCSCSRPLCAGWCDSERNLN</sequence>